<evidence type="ECO:0000256" key="2">
    <source>
        <dbReference type="SAM" id="MobiDB-lite"/>
    </source>
</evidence>
<dbReference type="Pfam" id="PF14326">
    <property type="entry name" value="DUF4384"/>
    <property type="match status" value="1"/>
</dbReference>
<name>A0A8J8JSU7_9BACT</name>
<evidence type="ECO:0000256" key="1">
    <source>
        <dbReference type="ARBA" id="ARBA00008455"/>
    </source>
</evidence>
<dbReference type="Gene3D" id="3.90.70.10">
    <property type="entry name" value="Cysteine proteinases"/>
    <property type="match status" value="1"/>
</dbReference>
<feature type="chain" id="PRO_5035228192" evidence="3">
    <location>
        <begin position="22"/>
        <end position="541"/>
    </location>
</feature>
<keyword evidence="3" id="KW-0732">Signal</keyword>
<comment type="similarity">
    <text evidence="1">Belongs to the peptidase C1 family.</text>
</comment>
<organism evidence="5 6">
    <name type="scientific">Limnovirga soli</name>
    <dbReference type="NCBI Taxonomy" id="2656915"/>
    <lineage>
        <taxon>Bacteria</taxon>
        <taxon>Pseudomonadati</taxon>
        <taxon>Bacteroidota</taxon>
        <taxon>Chitinophagia</taxon>
        <taxon>Chitinophagales</taxon>
        <taxon>Chitinophagaceae</taxon>
        <taxon>Limnovirga</taxon>
    </lineage>
</organism>
<dbReference type="InterPro" id="IPR000668">
    <property type="entry name" value="Peptidase_C1A_C"/>
</dbReference>
<feature type="domain" description="Peptidase C1A papain C-terminal" evidence="4">
    <location>
        <begin position="53"/>
        <end position="294"/>
    </location>
</feature>
<feature type="signal peptide" evidence="3">
    <location>
        <begin position="1"/>
        <end position="21"/>
    </location>
</feature>
<sequence length="541" mass="59397">MNTIKAALTIALFGLTISVQAQNKYSTGAIFNPATVAKTPRKVELSFRSFKSLPTSYSLEKYCPTPGNQGNHGTCVAFANGYGVATILYAQTHDLTDKALIDKYAFSPTYLYEQIKDASDVDCQNGSDPINALVTMIKGGDALFSTVPYQCGATLTDVAKAEAVNYKIQDAAILFASTDMMGDSKYEKTTAEKIELTKKAISEGTPVSTGFFLPETFFHITSDVWYTKPEDTLSDWKHSGHAMAIVGYDDNKAGGAFRVLNSWGTDWADHGYVWIRYNDYAQWCAMALQVYADPYTREPAEKHHVDPTPTPQPDPKPDPKPKPEPKPAPQPENNVALGGSVEFRLNDGSNMEVNKISTRNLVVDEDIPDTDKKEDLVAYRMNETYTSGTKFRFYINAEQEAYIYAFASDLTGKVNLILPFDDLISTHIGANSIVAFPSDKKIIKMDDQKGTDYLLILYSREKLDAADIAASMNSMKGSFSKKIKSALGNKLINTDKIKYDATKPGFSVAGNGSRNLNVADDNDNTTSGGTVVPIMVELSHN</sequence>
<dbReference type="GO" id="GO:0006508">
    <property type="term" value="P:proteolysis"/>
    <property type="evidence" value="ECO:0007669"/>
    <property type="project" value="InterPro"/>
</dbReference>
<dbReference type="InterPro" id="IPR025660">
    <property type="entry name" value="Pept_his_AS"/>
</dbReference>
<feature type="region of interest" description="Disordered" evidence="2">
    <location>
        <begin position="300"/>
        <end position="336"/>
    </location>
</feature>
<dbReference type="Proteomes" id="UP000598971">
    <property type="component" value="Unassembled WGS sequence"/>
</dbReference>
<keyword evidence="6" id="KW-1185">Reference proteome</keyword>
<dbReference type="CDD" id="cd02619">
    <property type="entry name" value="Peptidase_C1"/>
    <property type="match status" value="1"/>
</dbReference>
<comment type="caution">
    <text evidence="5">The sequence shown here is derived from an EMBL/GenBank/DDBJ whole genome shotgun (WGS) entry which is preliminary data.</text>
</comment>
<evidence type="ECO:0000313" key="5">
    <source>
        <dbReference type="EMBL" id="NNV53974.1"/>
    </source>
</evidence>
<evidence type="ECO:0000313" key="6">
    <source>
        <dbReference type="Proteomes" id="UP000598971"/>
    </source>
</evidence>
<feature type="compositionally biased region" description="Basic and acidic residues" evidence="2">
    <location>
        <begin position="315"/>
        <end position="325"/>
    </location>
</feature>
<protein>
    <submittedName>
        <fullName evidence="5">DUF4384 domain-containing protein</fullName>
    </submittedName>
</protein>
<dbReference type="EMBL" id="WHPF01000001">
    <property type="protein sequence ID" value="NNV53974.1"/>
    <property type="molecule type" value="Genomic_DNA"/>
</dbReference>
<dbReference type="GO" id="GO:0008234">
    <property type="term" value="F:cysteine-type peptidase activity"/>
    <property type="evidence" value="ECO:0007669"/>
    <property type="project" value="InterPro"/>
</dbReference>
<dbReference type="Pfam" id="PF00112">
    <property type="entry name" value="Peptidase_C1"/>
    <property type="match status" value="1"/>
</dbReference>
<dbReference type="InterPro" id="IPR025493">
    <property type="entry name" value="DUF4384"/>
</dbReference>
<accession>A0A8J8JSU7</accession>
<reference evidence="5" key="1">
    <citation type="submission" date="2019-10" db="EMBL/GenBank/DDBJ databases">
        <title>Draft genome sequence of Panacibacter sp. KCS-6.</title>
        <authorList>
            <person name="Yim K.J."/>
        </authorList>
    </citation>
    <scope>NUCLEOTIDE SEQUENCE</scope>
    <source>
        <strain evidence="5">KCS-6</strain>
    </source>
</reference>
<dbReference type="PANTHER" id="PTHR12411">
    <property type="entry name" value="CYSTEINE PROTEASE FAMILY C1-RELATED"/>
    <property type="match status" value="1"/>
</dbReference>
<dbReference type="AlphaFoldDB" id="A0A8J8JSU7"/>
<dbReference type="InterPro" id="IPR038765">
    <property type="entry name" value="Papain-like_cys_pep_sf"/>
</dbReference>
<gene>
    <name evidence="5" type="ORF">GD597_00795</name>
</gene>
<evidence type="ECO:0000259" key="4">
    <source>
        <dbReference type="SMART" id="SM00645"/>
    </source>
</evidence>
<dbReference type="PROSITE" id="PS00639">
    <property type="entry name" value="THIOL_PROTEASE_HIS"/>
    <property type="match status" value="1"/>
</dbReference>
<dbReference type="SUPFAM" id="SSF54001">
    <property type="entry name" value="Cysteine proteinases"/>
    <property type="match status" value="1"/>
</dbReference>
<evidence type="ECO:0000256" key="3">
    <source>
        <dbReference type="SAM" id="SignalP"/>
    </source>
</evidence>
<proteinExistence type="inferred from homology"/>
<dbReference type="RefSeq" id="WP_171605892.1">
    <property type="nucleotide sequence ID" value="NZ_WHPF01000001.1"/>
</dbReference>
<dbReference type="InterPro" id="IPR013128">
    <property type="entry name" value="Peptidase_C1A"/>
</dbReference>
<dbReference type="SMART" id="SM00645">
    <property type="entry name" value="Pept_C1"/>
    <property type="match status" value="1"/>
</dbReference>